<dbReference type="PANTHER" id="PTHR47837">
    <property type="entry name" value="GTP PYROPHOSPHOKINASE YJBM"/>
    <property type="match status" value="1"/>
</dbReference>
<dbReference type="EMBL" id="JBHSNS010000003">
    <property type="protein sequence ID" value="MFC5729125.1"/>
    <property type="molecule type" value="Genomic_DNA"/>
</dbReference>
<name>A0ABW0ZDQ1_9ACTN</name>
<dbReference type="CDD" id="cd05399">
    <property type="entry name" value="NT_Rel-Spo_like"/>
    <property type="match status" value="1"/>
</dbReference>
<dbReference type="Gene3D" id="3.30.460.10">
    <property type="entry name" value="Beta Polymerase, domain 2"/>
    <property type="match status" value="1"/>
</dbReference>
<comment type="caution">
    <text evidence="3">The sequence shown here is derived from an EMBL/GenBank/DDBJ whole genome shotgun (WGS) entry which is preliminary data.</text>
</comment>
<evidence type="ECO:0000313" key="4">
    <source>
        <dbReference type="Proteomes" id="UP001596072"/>
    </source>
</evidence>
<dbReference type="RefSeq" id="WP_136433642.1">
    <property type="nucleotide sequence ID" value="NZ_JBHSNS010000003.1"/>
</dbReference>
<dbReference type="Pfam" id="PF04607">
    <property type="entry name" value="RelA_SpoT"/>
    <property type="match status" value="1"/>
</dbReference>
<evidence type="ECO:0000313" key="3">
    <source>
        <dbReference type="EMBL" id="MFC5729125.1"/>
    </source>
</evidence>
<dbReference type="PANTHER" id="PTHR47837:SF2">
    <property type="entry name" value="GTP PYROPHOSPHOKINASE YWAC"/>
    <property type="match status" value="1"/>
</dbReference>
<dbReference type="SUPFAM" id="SSF81301">
    <property type="entry name" value="Nucleotidyltransferase"/>
    <property type="match status" value="1"/>
</dbReference>
<dbReference type="Proteomes" id="UP001596072">
    <property type="component" value="Unassembled WGS sequence"/>
</dbReference>
<dbReference type="InterPro" id="IPR052366">
    <property type="entry name" value="GTP_Pyrophosphokinase"/>
</dbReference>
<dbReference type="InterPro" id="IPR043519">
    <property type="entry name" value="NT_sf"/>
</dbReference>
<dbReference type="InterPro" id="IPR007685">
    <property type="entry name" value="RelA_SpoT"/>
</dbReference>
<evidence type="ECO:0000259" key="2">
    <source>
        <dbReference type="SMART" id="SM00954"/>
    </source>
</evidence>
<organism evidence="3 4">
    <name type="scientific">Nocardioides vastitatis</name>
    <dbReference type="NCBI Taxonomy" id="2568655"/>
    <lineage>
        <taxon>Bacteria</taxon>
        <taxon>Bacillati</taxon>
        <taxon>Actinomycetota</taxon>
        <taxon>Actinomycetes</taxon>
        <taxon>Propionibacteriales</taxon>
        <taxon>Nocardioidaceae</taxon>
        <taxon>Nocardioides</taxon>
    </lineage>
</organism>
<feature type="domain" description="RelA/SpoT" evidence="2">
    <location>
        <begin position="65"/>
        <end position="188"/>
    </location>
</feature>
<proteinExistence type="predicted"/>
<reference evidence="4" key="1">
    <citation type="journal article" date="2019" name="Int. J. Syst. Evol. Microbiol.">
        <title>The Global Catalogue of Microorganisms (GCM) 10K type strain sequencing project: providing services to taxonomists for standard genome sequencing and annotation.</title>
        <authorList>
            <consortium name="The Broad Institute Genomics Platform"/>
            <consortium name="The Broad Institute Genome Sequencing Center for Infectious Disease"/>
            <person name="Wu L."/>
            <person name="Ma J."/>
        </authorList>
    </citation>
    <scope>NUCLEOTIDE SEQUENCE [LARGE SCALE GENOMIC DNA]</scope>
    <source>
        <strain evidence="4">YIM 94188</strain>
    </source>
</reference>
<protein>
    <submittedName>
        <fullName evidence="3">GTP pyrophosphokinase family protein</fullName>
    </submittedName>
</protein>
<feature type="region of interest" description="Disordered" evidence="1">
    <location>
        <begin position="224"/>
        <end position="250"/>
    </location>
</feature>
<dbReference type="SMART" id="SM00954">
    <property type="entry name" value="RelA_SpoT"/>
    <property type="match status" value="1"/>
</dbReference>
<gene>
    <name evidence="3" type="ORF">ACFPQB_09355</name>
</gene>
<dbReference type="Gene3D" id="1.10.287.860">
    <property type="entry name" value="Nucleotidyltransferase"/>
    <property type="match status" value="1"/>
</dbReference>
<accession>A0ABW0ZDQ1</accession>
<evidence type="ECO:0000256" key="1">
    <source>
        <dbReference type="SAM" id="MobiDB-lite"/>
    </source>
</evidence>
<keyword evidence="4" id="KW-1185">Reference proteome</keyword>
<feature type="compositionally biased region" description="Basic and acidic residues" evidence="1">
    <location>
        <begin position="224"/>
        <end position="236"/>
    </location>
</feature>
<sequence>MSAKVPAGLSTELPAGPDLSELAQELGQFVMTYKFGLEEMLTKINILREELAFRGDGNPIEHVSSRLKSIDSIRAKAERIGCPLRLDAIAKQVVDVAGIRVVCSFISDAYRVLDMLTGQPDVTVVRIKDYIAYPKANGYRSLHAIVEIPVFLSEEVRRVPVELQIRTVAMDFWASVEHKIYYKYEQEIPAALVEELSAAARVAHELDERMAELHRTVHGVAHDGAAHDGAAHDGAAHDGAAPSAGGRGRA</sequence>